<gene>
    <name evidence="2" type="ORF">SAMN02745673_04137</name>
</gene>
<organism evidence="2 3">
    <name type="scientific">Marinactinospora thermotolerans DSM 45154</name>
    <dbReference type="NCBI Taxonomy" id="1122192"/>
    <lineage>
        <taxon>Bacteria</taxon>
        <taxon>Bacillati</taxon>
        <taxon>Actinomycetota</taxon>
        <taxon>Actinomycetes</taxon>
        <taxon>Streptosporangiales</taxon>
        <taxon>Nocardiopsidaceae</taxon>
        <taxon>Marinactinospora</taxon>
    </lineage>
</organism>
<dbReference type="STRING" id="1122192.SAMN02745673_04137"/>
<feature type="compositionally biased region" description="Pro residues" evidence="1">
    <location>
        <begin position="1"/>
        <end position="35"/>
    </location>
</feature>
<sequence>MSYPDPPNQPSWPSAPPPGGQAPPPGAPFPPPQPSGPRSRAWLIPVAAGLSVVLMGTTVWASSALVDNVFGGAQPESALPASAIVFAELDLKPTGRQWASYAQFAGKLPDTLKNELGDVEEGPARQLVEEAFPELDYDSEVEPWLGRRFGLALWPTSTPGASLPGDEGLALALAVAVEDEEAAGEALAKVRSRQEHFFFEVDDDFALLSYSQGALDDLAAQMEAHGSLADAPDYSSDMNAIGSDNIASAWADLAAAAEVATTATGLSSPYGTGPDDFGEVSGRLAMALRIEGDYLELRGDAFEVTYGGSPMEGLAGDDPGLSELAELPDDSVLAVGGDNLDTLATRLWEDNRELLEEIPEFPDFEMALAEMGVSLPGDFPRLLGSRTAFAITGSLAGSSDSWSSGTSFQYRAAGADRELFEDLLAGSGGGPAPGVSDDGGTVVVSYGTTGTGRLGDDPLFGQTMAGLEKSNIGFYLDVRDVLAAEGQGDAAQWGALGGSVSYDDEGNSSLVARWAPSGGA</sequence>
<accession>A0A1T4SY72</accession>
<protein>
    <recommendedName>
        <fullName evidence="4">DUF3352 domain-containing protein</fullName>
    </recommendedName>
</protein>
<dbReference type="EMBL" id="FUWS01000012">
    <property type="protein sequence ID" value="SKA33069.1"/>
    <property type="molecule type" value="Genomic_DNA"/>
</dbReference>
<keyword evidence="3" id="KW-1185">Reference proteome</keyword>
<evidence type="ECO:0000313" key="3">
    <source>
        <dbReference type="Proteomes" id="UP000190637"/>
    </source>
</evidence>
<dbReference type="InterPro" id="IPR021787">
    <property type="entry name" value="DUF3352"/>
</dbReference>
<proteinExistence type="predicted"/>
<dbReference type="AlphaFoldDB" id="A0A1T4SY72"/>
<dbReference type="Pfam" id="PF11832">
    <property type="entry name" value="DUF3352"/>
    <property type="match status" value="1"/>
</dbReference>
<feature type="region of interest" description="Disordered" evidence="1">
    <location>
        <begin position="1"/>
        <end position="38"/>
    </location>
</feature>
<name>A0A1T4SY72_9ACTN</name>
<dbReference type="Proteomes" id="UP000190637">
    <property type="component" value="Unassembled WGS sequence"/>
</dbReference>
<evidence type="ECO:0000313" key="2">
    <source>
        <dbReference type="EMBL" id="SKA33069.1"/>
    </source>
</evidence>
<dbReference type="RefSeq" id="WP_144390228.1">
    <property type="nucleotide sequence ID" value="NZ_FUWS01000012.1"/>
</dbReference>
<evidence type="ECO:0008006" key="4">
    <source>
        <dbReference type="Google" id="ProtNLM"/>
    </source>
</evidence>
<reference evidence="2 3" key="1">
    <citation type="submission" date="2017-02" db="EMBL/GenBank/DDBJ databases">
        <authorList>
            <person name="Peterson S.W."/>
        </authorList>
    </citation>
    <scope>NUCLEOTIDE SEQUENCE [LARGE SCALE GENOMIC DNA]</scope>
    <source>
        <strain evidence="2 3">DSM 45154</strain>
    </source>
</reference>
<evidence type="ECO:0000256" key="1">
    <source>
        <dbReference type="SAM" id="MobiDB-lite"/>
    </source>
</evidence>